<comment type="subcellular location">
    <subcellularLocation>
        <location evidence="1">Membrane</location>
        <topology evidence="1">Multi-pass membrane protein</topology>
    </subcellularLocation>
</comment>
<dbReference type="SUPFAM" id="SSF103473">
    <property type="entry name" value="MFS general substrate transporter"/>
    <property type="match status" value="1"/>
</dbReference>
<dbReference type="InterPro" id="IPR003663">
    <property type="entry name" value="Sugar/inositol_transpt"/>
</dbReference>
<feature type="region of interest" description="Disordered" evidence="5">
    <location>
        <begin position="1"/>
        <end position="36"/>
    </location>
</feature>
<sequence length="504" mass="55377">MTSSVSDEETGGKISSNEETKDKTVSDTEIGAKPVNDEECGEEVSWRCWIRTLFAASGAMLIFAFNGVAESQSATMLLQLKKEDSHIRVTQDEETWIASLGILLSPLSALVGGPGIDRFGRKKGIQFYYVCMGLGYGIIACATNVSHLYIGRSICGFALGLEAVPVVYLAEISTKRQRSIFFSLVTACFSLGIVLSNTLGYLPYPIASAIFSLVCFGYFILQAFTPESPSWLYNAGRVDASIASLERLGRSPTDIQRELEILKTTTKNTDKFTLASFFHPTVYKPFLILCLFHFIQSGTGVFDILYYTVDFVQALGTGYDPLNVSILMSIIKFVTTSTIGVYFTASASRKSATAFSSFWVAVTFGLAGAYAYVYRDVEDKPLSWFPIALLLVSIAACSIGITCLPWIMAGEVFPLRVRGAMSSAAFLVGAVLMFFAIKVYAVCIAALKIWGLMWLFAAFGVSGVFFGMFVLPETQNKTLYEIERGFLPKEQRMVDKELVKIPEK</sequence>
<dbReference type="InterPro" id="IPR005828">
    <property type="entry name" value="MFS_sugar_transport-like"/>
</dbReference>
<feature type="transmembrane region" description="Helical" evidence="6">
    <location>
        <begin position="179"/>
        <end position="196"/>
    </location>
</feature>
<organism evidence="8 9">
    <name type="scientific">Bemisia tabaci</name>
    <name type="common">Sweetpotato whitefly</name>
    <name type="synonym">Aleurodes tabaci</name>
    <dbReference type="NCBI Taxonomy" id="7038"/>
    <lineage>
        <taxon>Eukaryota</taxon>
        <taxon>Metazoa</taxon>
        <taxon>Ecdysozoa</taxon>
        <taxon>Arthropoda</taxon>
        <taxon>Hexapoda</taxon>
        <taxon>Insecta</taxon>
        <taxon>Pterygota</taxon>
        <taxon>Neoptera</taxon>
        <taxon>Paraneoptera</taxon>
        <taxon>Hemiptera</taxon>
        <taxon>Sternorrhyncha</taxon>
        <taxon>Aleyrodoidea</taxon>
        <taxon>Aleyrodidae</taxon>
        <taxon>Aleyrodinae</taxon>
        <taxon>Bemisia</taxon>
    </lineage>
</organism>
<dbReference type="EMBL" id="OU963864">
    <property type="protein sequence ID" value="CAH0387691.1"/>
    <property type="molecule type" value="Genomic_DNA"/>
</dbReference>
<dbReference type="InterPro" id="IPR050549">
    <property type="entry name" value="MFS_Trehalose_Transporter"/>
</dbReference>
<keyword evidence="9" id="KW-1185">Reference proteome</keyword>
<dbReference type="Gene3D" id="1.20.1250.20">
    <property type="entry name" value="MFS general substrate transporter like domains"/>
    <property type="match status" value="1"/>
</dbReference>
<feature type="transmembrane region" description="Helical" evidence="6">
    <location>
        <begin position="352"/>
        <end position="372"/>
    </location>
</feature>
<dbReference type="GO" id="GO:0022857">
    <property type="term" value="F:transmembrane transporter activity"/>
    <property type="evidence" value="ECO:0007669"/>
    <property type="project" value="InterPro"/>
</dbReference>
<name>A0A9P0AAL6_BEMTA</name>
<feature type="transmembrane region" description="Helical" evidence="6">
    <location>
        <begin position="96"/>
        <end position="115"/>
    </location>
</feature>
<keyword evidence="4 6" id="KW-0472">Membrane</keyword>
<protein>
    <recommendedName>
        <fullName evidence="7">Major facilitator superfamily (MFS) profile domain-containing protein</fullName>
    </recommendedName>
</protein>
<feature type="transmembrane region" description="Helical" evidence="6">
    <location>
        <begin position="384"/>
        <end position="408"/>
    </location>
</feature>
<keyword evidence="3 6" id="KW-1133">Transmembrane helix</keyword>
<proteinExistence type="predicted"/>
<dbReference type="GO" id="GO:0016020">
    <property type="term" value="C:membrane"/>
    <property type="evidence" value="ECO:0007669"/>
    <property type="project" value="UniProtKB-SubCell"/>
</dbReference>
<dbReference type="Pfam" id="PF00083">
    <property type="entry name" value="Sugar_tr"/>
    <property type="match status" value="1"/>
</dbReference>
<dbReference type="Proteomes" id="UP001152759">
    <property type="component" value="Chromosome 3"/>
</dbReference>
<evidence type="ECO:0000256" key="6">
    <source>
        <dbReference type="SAM" id="Phobius"/>
    </source>
</evidence>
<feature type="transmembrane region" description="Helical" evidence="6">
    <location>
        <begin position="151"/>
        <end position="170"/>
    </location>
</feature>
<dbReference type="InterPro" id="IPR020846">
    <property type="entry name" value="MFS_dom"/>
</dbReference>
<keyword evidence="2 6" id="KW-0812">Transmembrane</keyword>
<evidence type="ECO:0000313" key="8">
    <source>
        <dbReference type="EMBL" id="CAH0387691.1"/>
    </source>
</evidence>
<evidence type="ECO:0000256" key="4">
    <source>
        <dbReference type="ARBA" id="ARBA00023136"/>
    </source>
</evidence>
<evidence type="ECO:0000256" key="3">
    <source>
        <dbReference type="ARBA" id="ARBA00022989"/>
    </source>
</evidence>
<dbReference type="InterPro" id="IPR036259">
    <property type="entry name" value="MFS_trans_sf"/>
</dbReference>
<evidence type="ECO:0000256" key="2">
    <source>
        <dbReference type="ARBA" id="ARBA00022692"/>
    </source>
</evidence>
<gene>
    <name evidence="8" type="ORF">BEMITA_LOCUS6675</name>
</gene>
<feature type="domain" description="Major facilitator superfamily (MFS) profile" evidence="7">
    <location>
        <begin position="52"/>
        <end position="475"/>
    </location>
</feature>
<dbReference type="AlphaFoldDB" id="A0A9P0AAL6"/>
<feature type="transmembrane region" description="Helical" evidence="6">
    <location>
        <begin position="48"/>
        <end position="69"/>
    </location>
</feature>
<feature type="transmembrane region" description="Helical" evidence="6">
    <location>
        <begin position="453"/>
        <end position="471"/>
    </location>
</feature>
<evidence type="ECO:0000256" key="5">
    <source>
        <dbReference type="SAM" id="MobiDB-lite"/>
    </source>
</evidence>
<evidence type="ECO:0000259" key="7">
    <source>
        <dbReference type="PROSITE" id="PS50850"/>
    </source>
</evidence>
<dbReference type="PANTHER" id="PTHR48021">
    <property type="match status" value="1"/>
</dbReference>
<feature type="transmembrane region" description="Helical" evidence="6">
    <location>
        <begin position="286"/>
        <end position="306"/>
    </location>
</feature>
<accession>A0A9P0AAL6</accession>
<evidence type="ECO:0000313" key="9">
    <source>
        <dbReference type="Proteomes" id="UP001152759"/>
    </source>
</evidence>
<feature type="compositionally biased region" description="Basic and acidic residues" evidence="5">
    <location>
        <begin position="16"/>
        <end position="26"/>
    </location>
</feature>
<evidence type="ECO:0000256" key="1">
    <source>
        <dbReference type="ARBA" id="ARBA00004141"/>
    </source>
</evidence>
<feature type="transmembrane region" description="Helical" evidence="6">
    <location>
        <begin position="420"/>
        <end position="447"/>
    </location>
</feature>
<feature type="transmembrane region" description="Helical" evidence="6">
    <location>
        <begin position="127"/>
        <end position="145"/>
    </location>
</feature>
<feature type="transmembrane region" description="Helical" evidence="6">
    <location>
        <begin position="326"/>
        <end position="345"/>
    </location>
</feature>
<dbReference type="PROSITE" id="PS50850">
    <property type="entry name" value="MFS"/>
    <property type="match status" value="1"/>
</dbReference>
<dbReference type="PANTHER" id="PTHR48021:SF1">
    <property type="entry name" value="GH07001P-RELATED"/>
    <property type="match status" value="1"/>
</dbReference>
<reference evidence="8" key="1">
    <citation type="submission" date="2021-12" db="EMBL/GenBank/DDBJ databases">
        <authorList>
            <person name="King R."/>
        </authorList>
    </citation>
    <scope>NUCLEOTIDE SEQUENCE</scope>
</reference>
<dbReference type="PRINTS" id="PR00171">
    <property type="entry name" value="SUGRTRNSPORT"/>
</dbReference>
<feature type="transmembrane region" description="Helical" evidence="6">
    <location>
        <begin position="202"/>
        <end position="221"/>
    </location>
</feature>